<dbReference type="InterPro" id="IPR032710">
    <property type="entry name" value="NTF2-like_dom_sf"/>
</dbReference>
<evidence type="ECO:0000313" key="2">
    <source>
        <dbReference type="EMBL" id="GAA5092253.1"/>
    </source>
</evidence>
<keyword evidence="3" id="KW-1185">Reference proteome</keyword>
<dbReference type="Gene3D" id="3.10.450.50">
    <property type="match status" value="1"/>
</dbReference>
<dbReference type="EMBL" id="BAABKZ010000002">
    <property type="protein sequence ID" value="GAA5092253.1"/>
    <property type="molecule type" value="Genomic_DNA"/>
</dbReference>
<reference evidence="3" key="1">
    <citation type="journal article" date="2019" name="Int. J. Syst. Evol. Microbiol.">
        <title>The Global Catalogue of Microorganisms (GCM) 10K type strain sequencing project: providing services to taxonomists for standard genome sequencing and annotation.</title>
        <authorList>
            <consortium name="The Broad Institute Genomics Platform"/>
            <consortium name="The Broad Institute Genome Sequencing Center for Infectious Disease"/>
            <person name="Wu L."/>
            <person name="Ma J."/>
        </authorList>
    </citation>
    <scope>NUCLEOTIDE SEQUENCE [LARGE SCALE GENOMIC DNA]</scope>
    <source>
        <strain evidence="3">JCM 18959</strain>
    </source>
</reference>
<protein>
    <recommendedName>
        <fullName evidence="1">SnoaL-like domain-containing protein</fullName>
    </recommendedName>
</protein>
<dbReference type="SUPFAM" id="SSF54427">
    <property type="entry name" value="NTF2-like"/>
    <property type="match status" value="1"/>
</dbReference>
<dbReference type="Proteomes" id="UP001501407">
    <property type="component" value="Unassembled WGS sequence"/>
</dbReference>
<accession>A0ABP9MB24</accession>
<proteinExistence type="predicted"/>
<comment type="caution">
    <text evidence="2">The sequence shown here is derived from an EMBL/GenBank/DDBJ whole genome shotgun (WGS) entry which is preliminary data.</text>
</comment>
<evidence type="ECO:0000313" key="3">
    <source>
        <dbReference type="Proteomes" id="UP001501407"/>
    </source>
</evidence>
<dbReference type="Pfam" id="PF12680">
    <property type="entry name" value="SnoaL_2"/>
    <property type="match status" value="1"/>
</dbReference>
<gene>
    <name evidence="2" type="ORF">GCM10025760_20640</name>
</gene>
<dbReference type="RefSeq" id="WP_194414769.1">
    <property type="nucleotide sequence ID" value="NZ_BAABKZ010000002.1"/>
</dbReference>
<sequence length="157" mass="17807">MSRTHLQSISRYYDGCSGGDIPLMLETLHPDVVHYFLAPNVGSAPVAGAEHLVRYWRKVTGMIHATWVVDHILDGVDEAVIEWTMSWTPSGKEQSVATRGAEWFVFREGLISEIRSYYQQRPDTTELDGFPYTERGYSTVGHLDSAIHQPVQNREAR</sequence>
<feature type="domain" description="SnoaL-like" evidence="1">
    <location>
        <begin position="10"/>
        <end position="113"/>
    </location>
</feature>
<evidence type="ECO:0000259" key="1">
    <source>
        <dbReference type="Pfam" id="PF12680"/>
    </source>
</evidence>
<organism evidence="2 3">
    <name type="scientific">Microbacterium yannicii</name>
    <dbReference type="NCBI Taxonomy" id="671622"/>
    <lineage>
        <taxon>Bacteria</taxon>
        <taxon>Bacillati</taxon>
        <taxon>Actinomycetota</taxon>
        <taxon>Actinomycetes</taxon>
        <taxon>Micrococcales</taxon>
        <taxon>Microbacteriaceae</taxon>
        <taxon>Microbacterium</taxon>
    </lineage>
</organism>
<name>A0ABP9MB24_9MICO</name>
<dbReference type="InterPro" id="IPR037401">
    <property type="entry name" value="SnoaL-like"/>
</dbReference>